<organism evidence="1 2">
    <name type="scientific">Planoprotostelium fungivorum</name>
    <dbReference type="NCBI Taxonomy" id="1890364"/>
    <lineage>
        <taxon>Eukaryota</taxon>
        <taxon>Amoebozoa</taxon>
        <taxon>Evosea</taxon>
        <taxon>Variosea</taxon>
        <taxon>Cavosteliida</taxon>
        <taxon>Cavosteliaceae</taxon>
        <taxon>Planoprotostelium</taxon>
    </lineage>
</organism>
<accession>A0A2P6NWE6</accession>
<dbReference type="Proteomes" id="UP000241769">
    <property type="component" value="Unassembled WGS sequence"/>
</dbReference>
<dbReference type="EMBL" id="MDYQ01000012">
    <property type="protein sequence ID" value="PRP88280.1"/>
    <property type="molecule type" value="Genomic_DNA"/>
</dbReference>
<protein>
    <recommendedName>
        <fullName evidence="3">LIM zinc-binding domain-containing protein</fullName>
    </recommendedName>
</protein>
<evidence type="ECO:0000313" key="1">
    <source>
        <dbReference type="EMBL" id="PRP88280.1"/>
    </source>
</evidence>
<comment type="caution">
    <text evidence="1">The sequence shown here is derived from an EMBL/GenBank/DDBJ whole genome shotgun (WGS) entry which is preliminary data.</text>
</comment>
<name>A0A2P6NWE6_9EUKA</name>
<dbReference type="OrthoDB" id="25654at2759"/>
<dbReference type="FunCoup" id="A0A2P6NWE6">
    <property type="interactions" value="10"/>
</dbReference>
<dbReference type="SUPFAM" id="SSF57716">
    <property type="entry name" value="Glucocorticoid receptor-like (DNA-binding domain)"/>
    <property type="match status" value="1"/>
</dbReference>
<evidence type="ECO:0000313" key="2">
    <source>
        <dbReference type="Proteomes" id="UP000241769"/>
    </source>
</evidence>
<reference evidence="1 2" key="1">
    <citation type="journal article" date="2018" name="Genome Biol. Evol.">
        <title>Multiple Roots of Fruiting Body Formation in Amoebozoa.</title>
        <authorList>
            <person name="Hillmann F."/>
            <person name="Forbes G."/>
            <person name="Novohradska S."/>
            <person name="Ferling I."/>
            <person name="Riege K."/>
            <person name="Groth M."/>
            <person name="Westermann M."/>
            <person name="Marz M."/>
            <person name="Spaller T."/>
            <person name="Winckler T."/>
            <person name="Schaap P."/>
            <person name="Glockner G."/>
        </authorList>
    </citation>
    <scope>NUCLEOTIDE SEQUENCE [LARGE SCALE GENOMIC DNA]</scope>
    <source>
        <strain evidence="1 2">Jena</strain>
    </source>
</reference>
<gene>
    <name evidence="1" type="ORF">PROFUN_03389</name>
</gene>
<dbReference type="Gene3D" id="2.10.110.10">
    <property type="entry name" value="Cysteine Rich Protein"/>
    <property type="match status" value="1"/>
</dbReference>
<keyword evidence="2" id="KW-1185">Reference proteome</keyword>
<proteinExistence type="predicted"/>
<evidence type="ECO:0008006" key="3">
    <source>
        <dbReference type="Google" id="ProtNLM"/>
    </source>
</evidence>
<dbReference type="AlphaFoldDB" id="A0A2P6NWE6"/>
<dbReference type="InParanoid" id="A0A2P6NWE6"/>
<sequence length="96" mass="10175">MSTKCYRCGKTVYAAEKQSYDGADFHGLCLVSHKKENMKPKLLGVYAGDEDRVAGQLNSSSIKQTPAAGAVNFCGECGTKAGTGNFCSKCGNKLNN</sequence>